<dbReference type="Gene3D" id="1.25.10.10">
    <property type="entry name" value="Leucine-rich Repeat Variant"/>
    <property type="match status" value="1"/>
</dbReference>
<evidence type="ECO:0000313" key="3">
    <source>
        <dbReference type="WBParaSite" id="Hba_00528"/>
    </source>
</evidence>
<dbReference type="GO" id="GO:0009786">
    <property type="term" value="P:regulation of asymmetric cell division"/>
    <property type="evidence" value="ECO:0007669"/>
    <property type="project" value="TreeGrafter"/>
</dbReference>
<keyword evidence="2" id="KW-1185">Reference proteome</keyword>
<dbReference type="InterPro" id="IPR011989">
    <property type="entry name" value="ARM-like"/>
</dbReference>
<dbReference type="SUPFAM" id="SSF48371">
    <property type="entry name" value="ARM repeat"/>
    <property type="match status" value="1"/>
</dbReference>
<dbReference type="AlphaFoldDB" id="A0A1I7W7D7"/>
<dbReference type="InterPro" id="IPR039921">
    <property type="entry name" value="Inscuteable"/>
</dbReference>
<dbReference type="WBParaSite" id="Hba_00528">
    <property type="protein sequence ID" value="Hba_00528"/>
    <property type="gene ID" value="Hba_00528"/>
</dbReference>
<evidence type="ECO:0000256" key="1">
    <source>
        <dbReference type="SAM" id="MobiDB-lite"/>
    </source>
</evidence>
<dbReference type="PANTHER" id="PTHR21386:SF0">
    <property type="entry name" value="PROTEIN INSCUTEABLE HOMOLOG"/>
    <property type="match status" value="1"/>
</dbReference>
<dbReference type="GO" id="GO:0045176">
    <property type="term" value="P:apical protein localization"/>
    <property type="evidence" value="ECO:0007669"/>
    <property type="project" value="TreeGrafter"/>
</dbReference>
<dbReference type="PANTHER" id="PTHR21386">
    <property type="entry name" value="INSCUTEABLE"/>
    <property type="match status" value="1"/>
</dbReference>
<feature type="region of interest" description="Disordered" evidence="1">
    <location>
        <begin position="244"/>
        <end position="268"/>
    </location>
</feature>
<name>A0A1I7W7D7_HETBA</name>
<accession>A0A1I7W7D7</accession>
<dbReference type="GO" id="GO:0000132">
    <property type="term" value="P:establishment of mitotic spindle orientation"/>
    <property type="evidence" value="ECO:0007669"/>
    <property type="project" value="TreeGrafter"/>
</dbReference>
<feature type="compositionally biased region" description="Low complexity" evidence="1">
    <location>
        <begin position="246"/>
        <end position="260"/>
    </location>
</feature>
<organism evidence="2 3">
    <name type="scientific">Heterorhabditis bacteriophora</name>
    <name type="common">Entomopathogenic nematode worm</name>
    <dbReference type="NCBI Taxonomy" id="37862"/>
    <lineage>
        <taxon>Eukaryota</taxon>
        <taxon>Metazoa</taxon>
        <taxon>Ecdysozoa</taxon>
        <taxon>Nematoda</taxon>
        <taxon>Chromadorea</taxon>
        <taxon>Rhabditida</taxon>
        <taxon>Rhabditina</taxon>
        <taxon>Rhabditomorpha</taxon>
        <taxon>Strongyloidea</taxon>
        <taxon>Heterorhabditidae</taxon>
        <taxon>Heterorhabditis</taxon>
    </lineage>
</organism>
<dbReference type="GO" id="GO:0045179">
    <property type="term" value="C:apical cortex"/>
    <property type="evidence" value="ECO:0007669"/>
    <property type="project" value="TreeGrafter"/>
</dbReference>
<reference evidence="3" key="1">
    <citation type="submission" date="2016-11" db="UniProtKB">
        <authorList>
            <consortium name="WormBaseParasite"/>
        </authorList>
    </citation>
    <scope>IDENTIFICATION</scope>
</reference>
<dbReference type="GO" id="GO:0008356">
    <property type="term" value="P:asymmetric cell division"/>
    <property type="evidence" value="ECO:0007669"/>
    <property type="project" value="InterPro"/>
</dbReference>
<evidence type="ECO:0000313" key="2">
    <source>
        <dbReference type="Proteomes" id="UP000095283"/>
    </source>
</evidence>
<sequence length="658" mass="73679">MSKIISMNKCRGLLSSYIRLASDYDIFENYSLIMSIGLARYWDSLESAEYLDPCQKLSETKLDLDRCQQEWLSELSFTTEHECQSILYAKSLLDGGSDTTMVMAKSSPDEHGPQRIAVGIKHHCLSSSTGNLVPPPKPQRRIARLKTNKNETICPHSPPQFCSVPAYSTLDLIESCKFSENYASISDSSIWNTEQELRSKIQINSLSRIVMNRRSALRHTIAINQEDIEQAKDYSVLSDCPISEAPPHTSHTIPPSSPKSMHSDSTLSVDSGQCSGDVALTSQHSFSSSREEKDTLECLPIFQSYQQRCLPGYARMASTMDHVLRTSSAIYSLLSGATTPSSVRDLLAKAEIFIQIIVTSPCAQSLPKYDINVVKLQISDLQRDSTDSGSPLGITNYFTIVLRKVVEQVLQIFCRIICKYLTECGNKDRLVIIALEHLIHLTLFGDELCLEAIQSGGLNSLLKLVRQSTTPTDTIRLLLRALAVLCGVAKGCLSLLSVKLNYNKNISKQNAIIRLINSYNRQQCSTIFVQEQIVTILSRLAARRYEEAMIAQGAVPMLLEMLTVTDKLHSDYCRRIRYKVCNSSQLETFLDLYNLIYCSFGLFKLTKICICTLRKEILAYAILTHVLEMESSSANPLNMICSNIINKLESKYQIESAV</sequence>
<dbReference type="Proteomes" id="UP000095283">
    <property type="component" value="Unplaced"/>
</dbReference>
<proteinExistence type="predicted"/>
<dbReference type="GO" id="GO:0008093">
    <property type="term" value="F:cytoskeletal anchor activity"/>
    <property type="evidence" value="ECO:0007669"/>
    <property type="project" value="TreeGrafter"/>
</dbReference>
<protein>
    <submittedName>
        <fullName evidence="3">Sister chromatid cohesion protein</fullName>
    </submittedName>
</protein>
<dbReference type="InterPro" id="IPR016024">
    <property type="entry name" value="ARM-type_fold"/>
</dbReference>